<reference evidence="8" key="1">
    <citation type="journal article" date="2016" name="Nature">
        <title>The genome of the seagrass Zostera marina reveals angiosperm adaptation to the sea.</title>
        <authorList>
            <person name="Olsen J.L."/>
            <person name="Rouze P."/>
            <person name="Verhelst B."/>
            <person name="Lin Y.-C."/>
            <person name="Bayer T."/>
            <person name="Collen J."/>
            <person name="Dattolo E."/>
            <person name="De Paoli E."/>
            <person name="Dittami S."/>
            <person name="Maumus F."/>
            <person name="Michel G."/>
            <person name="Kersting A."/>
            <person name="Lauritano C."/>
            <person name="Lohaus R."/>
            <person name="Toepel M."/>
            <person name="Tonon T."/>
            <person name="Vanneste K."/>
            <person name="Amirebrahimi M."/>
            <person name="Brakel J."/>
            <person name="Bostroem C."/>
            <person name="Chovatia M."/>
            <person name="Grimwood J."/>
            <person name="Jenkins J.W."/>
            <person name="Jueterbock A."/>
            <person name="Mraz A."/>
            <person name="Stam W.T."/>
            <person name="Tice H."/>
            <person name="Bornberg-Bauer E."/>
            <person name="Green P.J."/>
            <person name="Pearson G.A."/>
            <person name="Procaccini G."/>
            <person name="Duarte C.M."/>
            <person name="Schmutz J."/>
            <person name="Reusch T.B.H."/>
            <person name="Van de Peer Y."/>
        </authorList>
    </citation>
    <scope>NUCLEOTIDE SEQUENCE [LARGE SCALE GENOMIC DNA]</scope>
    <source>
        <strain evidence="8">cv. Finnish</strain>
    </source>
</reference>
<sequence>MADVKVQVTGGKEEKMLKGGMKTTPFIFANEISEKLAVVGFAANMITYLTMELHMPLVKAATTLTNFSGAASLTPLFGAFLADAYIGRFWTIAGASFIYTIGMLILTVSAIVPQLRPQPYREATTYQLGVFYVSLLLTAIGAGGIRSCVVAFGAEQFEEGGDGRTGSMRDKKSKTWTFFNWYYFCMGASILLAVTVIVYIQDNIGWGVGLGIPTAAMAISVVSFVAGHKMYRMMDPNESPFTRLIQVIVAAIKKRNVPVIDGGRDLYENDELDKDISVFGKLLHTDQLKFLDKAAVVTEEESEWKGLKPNLWRLSTVHRVEELKSVIRMGPIWAAGILVITASAQQFTFSLQQARTMDRHITNRSTFQIPPGSMSVFTILAMLVTIAVYDRCLIPLARHFTGLPRGISFLYRMGIGFTISILATFVSGVMEVKRRHSATSPSAMTVPISVFWLVPQYSLHGIAEAFTSIGHLEFFYDQSPESMRSTAAALFWMSISMGNYVSSFVVSTVHHLSTGPDQSNWLPNNLNKGKLEYLYWIITVLQVFNLAYYCVCAYFYTYKPVARPRPEDVELAE</sequence>
<dbReference type="InterPro" id="IPR018456">
    <property type="entry name" value="PTR2_symporter_CS"/>
</dbReference>
<name>A0A0K9Q2Y7_ZOSMR</name>
<dbReference type="Proteomes" id="UP000036987">
    <property type="component" value="Unassembled WGS sequence"/>
</dbReference>
<organism evidence="7 8">
    <name type="scientific">Zostera marina</name>
    <name type="common">Eelgrass</name>
    <dbReference type="NCBI Taxonomy" id="29655"/>
    <lineage>
        <taxon>Eukaryota</taxon>
        <taxon>Viridiplantae</taxon>
        <taxon>Streptophyta</taxon>
        <taxon>Embryophyta</taxon>
        <taxon>Tracheophyta</taxon>
        <taxon>Spermatophyta</taxon>
        <taxon>Magnoliopsida</taxon>
        <taxon>Liliopsida</taxon>
        <taxon>Zosteraceae</taxon>
        <taxon>Zostera</taxon>
    </lineage>
</organism>
<proteinExistence type="inferred from homology"/>
<evidence type="ECO:0000256" key="3">
    <source>
        <dbReference type="ARBA" id="ARBA00022692"/>
    </source>
</evidence>
<dbReference type="GO" id="GO:0055085">
    <property type="term" value="P:transmembrane transport"/>
    <property type="evidence" value="ECO:0000318"/>
    <property type="project" value="GO_Central"/>
</dbReference>
<evidence type="ECO:0000256" key="4">
    <source>
        <dbReference type="ARBA" id="ARBA00022989"/>
    </source>
</evidence>
<dbReference type="EMBL" id="LFYR01000129">
    <property type="protein sequence ID" value="KMZ75681.1"/>
    <property type="molecule type" value="Genomic_DNA"/>
</dbReference>
<dbReference type="Pfam" id="PF00854">
    <property type="entry name" value="PTR2"/>
    <property type="match status" value="1"/>
</dbReference>
<keyword evidence="8" id="KW-1185">Reference proteome</keyword>
<dbReference type="SUPFAM" id="SSF103473">
    <property type="entry name" value="MFS general substrate transporter"/>
    <property type="match status" value="1"/>
</dbReference>
<gene>
    <name evidence="7" type="ORF">ZOSMA_111G00320</name>
</gene>
<feature type="transmembrane region" description="Helical" evidence="6">
    <location>
        <begin position="206"/>
        <end position="226"/>
    </location>
</feature>
<evidence type="ECO:0000256" key="2">
    <source>
        <dbReference type="ARBA" id="ARBA00005982"/>
    </source>
</evidence>
<evidence type="ECO:0000313" key="8">
    <source>
        <dbReference type="Proteomes" id="UP000036987"/>
    </source>
</evidence>
<comment type="caution">
    <text evidence="7">The sequence shown here is derived from an EMBL/GenBank/DDBJ whole genome shotgun (WGS) entry which is preliminary data.</text>
</comment>
<dbReference type="PANTHER" id="PTHR11654">
    <property type="entry name" value="OLIGOPEPTIDE TRANSPORTER-RELATED"/>
    <property type="match status" value="1"/>
</dbReference>
<accession>A0A0K9Q2Y7</accession>
<keyword evidence="3 6" id="KW-0812">Transmembrane</keyword>
<feature type="transmembrane region" description="Helical" evidence="6">
    <location>
        <begin position="369"/>
        <end position="389"/>
    </location>
</feature>
<dbReference type="AlphaFoldDB" id="A0A0K9Q2Y7"/>
<dbReference type="GO" id="GO:0022857">
    <property type="term" value="F:transmembrane transporter activity"/>
    <property type="evidence" value="ECO:0000318"/>
    <property type="project" value="GO_Central"/>
</dbReference>
<comment type="subcellular location">
    <subcellularLocation>
        <location evidence="1">Membrane</location>
        <topology evidence="1">Multi-pass membrane protein</topology>
    </subcellularLocation>
</comment>
<feature type="transmembrane region" description="Helical" evidence="6">
    <location>
        <begin position="60"/>
        <end position="82"/>
    </location>
</feature>
<dbReference type="GO" id="GO:0006857">
    <property type="term" value="P:oligopeptide transport"/>
    <property type="evidence" value="ECO:0007669"/>
    <property type="project" value="InterPro"/>
</dbReference>
<evidence type="ECO:0000313" key="7">
    <source>
        <dbReference type="EMBL" id="KMZ75681.1"/>
    </source>
</evidence>
<protein>
    <submittedName>
        <fullName evidence="7">Putative nitrite transporter</fullName>
    </submittedName>
</protein>
<keyword evidence="5 6" id="KW-0472">Membrane</keyword>
<dbReference type="PROSITE" id="PS01022">
    <property type="entry name" value="PTR2_1"/>
    <property type="match status" value="1"/>
</dbReference>
<dbReference type="InterPro" id="IPR000109">
    <property type="entry name" value="POT_fam"/>
</dbReference>
<evidence type="ECO:0000256" key="6">
    <source>
        <dbReference type="SAM" id="Phobius"/>
    </source>
</evidence>
<comment type="similarity">
    <text evidence="2">Belongs to the major facilitator superfamily. Proton-dependent oligopeptide transporter (POT/PTR) (TC 2.A.17) family.</text>
</comment>
<feature type="transmembrane region" description="Helical" evidence="6">
    <location>
        <begin position="175"/>
        <end position="200"/>
    </location>
</feature>
<feature type="transmembrane region" description="Helical" evidence="6">
    <location>
        <begin position="131"/>
        <end position="154"/>
    </location>
</feature>
<feature type="transmembrane region" description="Helical" evidence="6">
    <location>
        <begin position="488"/>
        <end position="513"/>
    </location>
</feature>
<feature type="transmembrane region" description="Helical" evidence="6">
    <location>
        <begin position="89"/>
        <end position="111"/>
    </location>
</feature>
<dbReference type="OMA" id="TVNLCFI"/>
<dbReference type="InterPro" id="IPR036259">
    <property type="entry name" value="MFS_trans_sf"/>
</dbReference>
<evidence type="ECO:0000256" key="1">
    <source>
        <dbReference type="ARBA" id="ARBA00004141"/>
    </source>
</evidence>
<keyword evidence="4 6" id="KW-1133">Transmembrane helix</keyword>
<dbReference type="GO" id="GO:0005886">
    <property type="term" value="C:plasma membrane"/>
    <property type="evidence" value="ECO:0000318"/>
    <property type="project" value="GO_Central"/>
</dbReference>
<evidence type="ECO:0000256" key="5">
    <source>
        <dbReference type="ARBA" id="ARBA00023136"/>
    </source>
</evidence>
<dbReference type="OrthoDB" id="8904098at2759"/>
<dbReference type="Gene3D" id="1.20.1250.20">
    <property type="entry name" value="MFS general substrate transporter like domains"/>
    <property type="match status" value="1"/>
</dbReference>
<feature type="transmembrane region" description="Helical" evidence="6">
    <location>
        <begin position="533"/>
        <end position="556"/>
    </location>
</feature>
<feature type="transmembrane region" description="Helical" evidence="6">
    <location>
        <begin position="409"/>
        <end position="430"/>
    </location>
</feature>